<dbReference type="EMBL" id="PDUG01000005">
    <property type="protein sequence ID" value="PIC30300.1"/>
    <property type="molecule type" value="Genomic_DNA"/>
</dbReference>
<protein>
    <submittedName>
        <fullName evidence="2">Uncharacterized protein</fullName>
    </submittedName>
</protein>
<proteinExistence type="predicted"/>
<evidence type="ECO:0000313" key="3">
    <source>
        <dbReference type="Proteomes" id="UP000230233"/>
    </source>
</evidence>
<organism evidence="2 3">
    <name type="scientific">Caenorhabditis nigoni</name>
    <dbReference type="NCBI Taxonomy" id="1611254"/>
    <lineage>
        <taxon>Eukaryota</taxon>
        <taxon>Metazoa</taxon>
        <taxon>Ecdysozoa</taxon>
        <taxon>Nematoda</taxon>
        <taxon>Chromadorea</taxon>
        <taxon>Rhabditida</taxon>
        <taxon>Rhabditina</taxon>
        <taxon>Rhabditomorpha</taxon>
        <taxon>Rhabditoidea</taxon>
        <taxon>Rhabditidae</taxon>
        <taxon>Peloderinae</taxon>
        <taxon>Caenorhabditis</taxon>
    </lineage>
</organism>
<gene>
    <name evidence="2" type="primary">Cnig_chr_V.g21588</name>
    <name evidence="2" type="ORF">B9Z55_021588</name>
</gene>
<feature type="region of interest" description="Disordered" evidence="1">
    <location>
        <begin position="74"/>
        <end position="95"/>
    </location>
</feature>
<name>A0A2G5TSL3_9PELO</name>
<feature type="compositionally biased region" description="Polar residues" evidence="1">
    <location>
        <begin position="85"/>
        <end position="95"/>
    </location>
</feature>
<dbReference type="Proteomes" id="UP000230233">
    <property type="component" value="Chromosome V"/>
</dbReference>
<accession>A0A2G5TSL3</accession>
<comment type="caution">
    <text evidence="2">The sequence shown here is derived from an EMBL/GenBank/DDBJ whole genome shotgun (WGS) entry which is preliminary data.</text>
</comment>
<reference evidence="3" key="1">
    <citation type="submission" date="2017-10" db="EMBL/GenBank/DDBJ databases">
        <title>Rapid genome shrinkage in a self-fertile nematode reveals novel sperm competition proteins.</title>
        <authorList>
            <person name="Yin D."/>
            <person name="Schwarz E.M."/>
            <person name="Thomas C.G."/>
            <person name="Felde R.L."/>
            <person name="Korf I.F."/>
            <person name="Cutter A.D."/>
            <person name="Schartner C.M."/>
            <person name="Ralston E.J."/>
            <person name="Meyer B.J."/>
            <person name="Haag E.S."/>
        </authorList>
    </citation>
    <scope>NUCLEOTIDE SEQUENCE [LARGE SCALE GENOMIC DNA]</scope>
    <source>
        <strain evidence="3">JU1422</strain>
    </source>
</reference>
<keyword evidence="3" id="KW-1185">Reference proteome</keyword>
<evidence type="ECO:0000313" key="2">
    <source>
        <dbReference type="EMBL" id="PIC30300.1"/>
    </source>
</evidence>
<dbReference type="AlphaFoldDB" id="A0A2G5TSL3"/>
<evidence type="ECO:0000256" key="1">
    <source>
        <dbReference type="SAM" id="MobiDB-lite"/>
    </source>
</evidence>
<sequence>MTVFKYALGWLMTDRDSEYPQGMLERQIRDEEVGKCPKESGLTKDLKECKDDRGLCALAKLLVPIEAVLGNIISDREDEGPPPGLQNTKTSYLGI</sequence>